<dbReference type="InterPro" id="IPR043128">
    <property type="entry name" value="Rev_trsase/Diguanyl_cyclase"/>
</dbReference>
<dbReference type="InterPro" id="IPR021109">
    <property type="entry name" value="Peptidase_aspartic_dom_sf"/>
</dbReference>
<feature type="region of interest" description="Disordered" evidence="11">
    <location>
        <begin position="350"/>
        <end position="376"/>
    </location>
</feature>
<evidence type="ECO:0000256" key="3">
    <source>
        <dbReference type="ARBA" id="ARBA00022679"/>
    </source>
</evidence>
<dbReference type="EC" id="2.7.7.49" evidence="1"/>
<evidence type="ECO:0000259" key="14">
    <source>
        <dbReference type="PROSITE" id="PS50994"/>
    </source>
</evidence>
<dbReference type="GO" id="GO:0005634">
    <property type="term" value="C:nucleus"/>
    <property type="evidence" value="ECO:0007669"/>
    <property type="project" value="UniProtKB-ARBA"/>
</dbReference>
<dbReference type="Pfam" id="PF17921">
    <property type="entry name" value="Integrase_H2C2"/>
    <property type="match status" value="1"/>
</dbReference>
<keyword evidence="9" id="KW-0695">RNA-directed DNA polymerase</keyword>
<dbReference type="GO" id="GO:0015074">
    <property type="term" value="P:DNA integration"/>
    <property type="evidence" value="ECO:0007669"/>
    <property type="project" value="InterPro"/>
</dbReference>
<dbReference type="PANTHER" id="PTHR37984:SF5">
    <property type="entry name" value="PROTEIN NYNRIN-LIKE"/>
    <property type="match status" value="1"/>
</dbReference>
<dbReference type="Proteomes" id="UP000242877">
    <property type="component" value="Unassembled WGS sequence"/>
</dbReference>
<organism evidence="15 16">
    <name type="scientific">Ascosphaera apis ARSEF 7405</name>
    <dbReference type="NCBI Taxonomy" id="392613"/>
    <lineage>
        <taxon>Eukaryota</taxon>
        <taxon>Fungi</taxon>
        <taxon>Dikarya</taxon>
        <taxon>Ascomycota</taxon>
        <taxon>Pezizomycotina</taxon>
        <taxon>Eurotiomycetes</taxon>
        <taxon>Eurotiomycetidae</taxon>
        <taxon>Onygenales</taxon>
        <taxon>Ascosphaeraceae</taxon>
        <taxon>Ascosphaera</taxon>
    </lineage>
</organism>
<keyword evidence="8" id="KW-0694">RNA-binding</keyword>
<keyword evidence="2" id="KW-0645">Protease</keyword>
<protein>
    <recommendedName>
        <fullName evidence="1">RNA-directed DNA polymerase</fullName>
        <ecNumber evidence="1">2.7.7.49</ecNumber>
    </recommendedName>
</protein>
<keyword evidence="10" id="KW-0479">Metal-binding</keyword>
<dbReference type="InterPro" id="IPR000477">
    <property type="entry name" value="RT_dom"/>
</dbReference>
<evidence type="ECO:0000313" key="15">
    <source>
        <dbReference type="EMBL" id="KZZ95139.1"/>
    </source>
</evidence>
<dbReference type="GO" id="GO:0006508">
    <property type="term" value="P:proteolysis"/>
    <property type="evidence" value="ECO:0007669"/>
    <property type="project" value="UniProtKB-KW"/>
</dbReference>
<dbReference type="GO" id="GO:0003723">
    <property type="term" value="F:RNA binding"/>
    <property type="evidence" value="ECO:0007669"/>
    <property type="project" value="UniProtKB-KW"/>
</dbReference>
<evidence type="ECO:0000256" key="1">
    <source>
        <dbReference type="ARBA" id="ARBA00012493"/>
    </source>
</evidence>
<dbReference type="Gene3D" id="2.30.30.850">
    <property type="match status" value="1"/>
</dbReference>
<evidence type="ECO:0000256" key="10">
    <source>
        <dbReference type="PROSITE-ProRule" id="PRU00047"/>
    </source>
</evidence>
<dbReference type="OrthoDB" id="2445014at2759"/>
<feature type="domain" description="CCHC-type" evidence="12">
    <location>
        <begin position="276"/>
        <end position="291"/>
    </location>
</feature>
<dbReference type="Pfam" id="PF00078">
    <property type="entry name" value="RVT_1"/>
    <property type="match status" value="1"/>
</dbReference>
<sequence length="1610" mass="182522">MRRSKEGWKQLDNMILATMEFAGKIRDPASPGQRRVRTSGSFLLPDPRQGDKGKAPDQTPPMKTSEPEEPIFQEISFKTPRANTTALGETSSSESDDEDVFTQSRHRARQLKQLTSPPKYSGERADAAVRIWIRRCRDYFNDEVLLTGLKATSAQKVAIAAAWLDGDARMTMSEESRLRHFIINLREDLFLQWDSQRDKPTQTTDIIDELIRLEGVIATRKALNAKRFKPRPYSSSHRSKTDSRLNAVASPTAAGTLPPKRDSPHWSDWCKNNRACFRCGSKTHRKTECPQTAPHRNQRRPQNKGSTTTNQPQQSKLNLIKAPKALAGLMEEASVPEDWSDLLDLLDPEGPDAERYASPYSANAQALPLPRAEDASAAQRRYPREESLNTVGLGLLLFRATLGRRRTHEGQALLDCGATDNFVDEAVLSCFRATRITPDRIPVRLPQDNMLYATGRAKFPVQLGTFRFDITALIVPNLGYDVILGRPWFVKSMPDIDWRTGDVSLVAPSTQRKHTLHAVPPGAPEIALSTIAGIELISPSQVDRDMGTEGTESCLFVIRPSSEEEKESELPVPSKSIYHDDPRIKAVLNKHKDVFREELKPGLPPERQIAHSIDTRDTKPINVNAYPLSVTHMDELKRQLHILLEAGLIRPSASPWGFPVLFVKKANGTWRMCVDFRMLNKDTVKNTYPLPRIDALFDYIGQAKYLTKFDLLSGFWQVRMAEDSIPKTAFNTQWGKFEFLAMPFGLTNAPATFQAMMNQVLEGYNGTFCVVYLDDVLIFSNTLDEHIEHIDKVLTRLQDNELAVKPSKCAIAAEELDFCGYVVGKGELRPMPMKLDAIREWPRPVNVYQIRQLLGLAEYYRRCIKDLSKIVAPLSEMIKTTDEALRKKRYRPIQWNASCEQAFLDLKETLTTDPVVRQPRRHEPYVIETDASEWALGCVLLQKDPKDGLLHPVAYDGKKLTGAELNYPVHEKELLAIKHAINTWYRWIDNGTQTTIITDHEGLRYLETTKNPSKRLARWVADFQQYNIKIVYRPGKDAIIPDAISRRPDFVEDTPANVSASSLDLSTIIDFDSFPPAQPTASLNVFHGCDEQEWHDAMLQYLRDNTLPSSNRLKNAVLNNAQDFRILQLDGIDCLYRYYPEGEVFAPYIEPIFRQPLVRRLHREYGHFGQPGLLGVLTSRGYWPDMKADIDLCVKTCPECQVAQRPKHNLEREARQTLYTTDLRPFDRWSIDFIGRLPKTPNGNCWIITAIDYATGWPLAKALPDATAETTASFIYNEIYVPFGAPKEILTDNGTNLVSKAVKHLVDQMHTVHHITTPAHPRTNGKVENLNGTLGSILTKLLIGKPTRLWDEYLGQALFAARVRTHAVAKRSPFYLLYGIQPRLLGDDNNPDPNTDVMGSAFDRLSQVRHARSHANELLLNHALRSRRILDTKTKLTSFQPGDWVLVRHETKEKFEPQWFGPFKVLTAHPLGTYALQEPQGRVMKNLVNGARLVKANVENPESLWSSSQFSRALRRRGMVLRDPQDLHIILESVEADVLSYANLSTTSHKEWEQKWGRLRSTQEEVLPHERANLQPNPVLVPPTQTAHFPNPNDTDIDDDATIIMSDMEG</sequence>
<dbReference type="Gene3D" id="3.30.420.10">
    <property type="entry name" value="Ribonuclease H-like superfamily/Ribonuclease H"/>
    <property type="match status" value="1"/>
</dbReference>
<dbReference type="SUPFAM" id="SSF56672">
    <property type="entry name" value="DNA/RNA polymerases"/>
    <property type="match status" value="1"/>
</dbReference>
<feature type="region of interest" description="Disordered" evidence="11">
    <location>
        <begin position="228"/>
        <end position="265"/>
    </location>
</feature>
<dbReference type="InterPro" id="IPR001584">
    <property type="entry name" value="Integrase_cat-core"/>
</dbReference>
<dbReference type="InterPro" id="IPR043502">
    <property type="entry name" value="DNA/RNA_pol_sf"/>
</dbReference>
<dbReference type="VEuPathDB" id="FungiDB:AAP_01627"/>
<dbReference type="GO" id="GO:0004519">
    <property type="term" value="F:endonuclease activity"/>
    <property type="evidence" value="ECO:0007669"/>
    <property type="project" value="UniProtKB-KW"/>
</dbReference>
<evidence type="ECO:0000256" key="4">
    <source>
        <dbReference type="ARBA" id="ARBA00022695"/>
    </source>
</evidence>
<dbReference type="PROSITE" id="PS50878">
    <property type="entry name" value="RT_POL"/>
    <property type="match status" value="1"/>
</dbReference>
<evidence type="ECO:0000256" key="6">
    <source>
        <dbReference type="ARBA" id="ARBA00022759"/>
    </source>
</evidence>
<dbReference type="Gene3D" id="1.10.340.70">
    <property type="match status" value="1"/>
</dbReference>
<dbReference type="InterPro" id="IPR041373">
    <property type="entry name" value="RT_RNaseH"/>
</dbReference>
<keyword evidence="10" id="KW-0862">Zinc</keyword>
<feature type="domain" description="Integrase catalytic" evidence="14">
    <location>
        <begin position="1221"/>
        <end position="1381"/>
    </location>
</feature>
<dbReference type="Gene3D" id="3.10.10.10">
    <property type="entry name" value="HIV Type 1 Reverse Transcriptase, subunit A, domain 1"/>
    <property type="match status" value="1"/>
</dbReference>
<dbReference type="SUPFAM" id="SSF53098">
    <property type="entry name" value="Ribonuclease H-like"/>
    <property type="match status" value="1"/>
</dbReference>
<dbReference type="GO" id="GO:0008270">
    <property type="term" value="F:zinc ion binding"/>
    <property type="evidence" value="ECO:0007669"/>
    <property type="project" value="UniProtKB-KW"/>
</dbReference>
<dbReference type="EMBL" id="AZGZ01000005">
    <property type="protein sequence ID" value="KZZ95139.1"/>
    <property type="molecule type" value="Genomic_DNA"/>
</dbReference>
<dbReference type="InterPro" id="IPR001878">
    <property type="entry name" value="Znf_CCHC"/>
</dbReference>
<gene>
    <name evidence="15" type="ORF">AAP_01627</name>
</gene>
<dbReference type="Gene3D" id="2.40.70.10">
    <property type="entry name" value="Acid Proteases"/>
    <property type="match status" value="1"/>
</dbReference>
<dbReference type="PROSITE" id="PS50158">
    <property type="entry name" value="ZF_CCHC"/>
    <property type="match status" value="1"/>
</dbReference>
<proteinExistence type="predicted"/>
<dbReference type="InterPro" id="IPR041588">
    <property type="entry name" value="Integrase_H2C2"/>
</dbReference>
<dbReference type="CDD" id="cd01647">
    <property type="entry name" value="RT_LTR"/>
    <property type="match status" value="1"/>
</dbReference>
<evidence type="ECO:0000259" key="12">
    <source>
        <dbReference type="PROSITE" id="PS50158"/>
    </source>
</evidence>
<dbReference type="FunFam" id="3.30.70.270:FF:000020">
    <property type="entry name" value="Transposon Tf2-6 polyprotein-like Protein"/>
    <property type="match status" value="1"/>
</dbReference>
<dbReference type="CDD" id="cd00303">
    <property type="entry name" value="retropepsin_like"/>
    <property type="match status" value="1"/>
</dbReference>
<reference evidence="15 16" key="1">
    <citation type="journal article" date="2016" name="Genome Biol. Evol.">
        <title>Divergent and convergent evolution of fungal pathogenicity.</title>
        <authorList>
            <person name="Shang Y."/>
            <person name="Xiao G."/>
            <person name="Zheng P."/>
            <person name="Cen K."/>
            <person name="Zhan S."/>
            <person name="Wang C."/>
        </authorList>
    </citation>
    <scope>NUCLEOTIDE SEQUENCE [LARGE SCALE GENOMIC DNA]</scope>
    <source>
        <strain evidence="15 16">ARSEF 7405</strain>
    </source>
</reference>
<evidence type="ECO:0000259" key="13">
    <source>
        <dbReference type="PROSITE" id="PS50878"/>
    </source>
</evidence>
<dbReference type="InterPro" id="IPR036397">
    <property type="entry name" value="RNaseH_sf"/>
</dbReference>
<evidence type="ECO:0000256" key="2">
    <source>
        <dbReference type="ARBA" id="ARBA00022670"/>
    </source>
</evidence>
<keyword evidence="5" id="KW-0540">Nuclease</keyword>
<evidence type="ECO:0000256" key="9">
    <source>
        <dbReference type="ARBA" id="ARBA00022918"/>
    </source>
</evidence>
<dbReference type="GO" id="GO:0008233">
    <property type="term" value="F:peptidase activity"/>
    <property type="evidence" value="ECO:0007669"/>
    <property type="project" value="UniProtKB-KW"/>
</dbReference>
<evidence type="ECO:0000256" key="8">
    <source>
        <dbReference type="ARBA" id="ARBA00022884"/>
    </source>
</evidence>
<keyword evidence="6" id="KW-0255">Endonuclease</keyword>
<accession>A0A168BCY0</accession>
<evidence type="ECO:0000256" key="5">
    <source>
        <dbReference type="ARBA" id="ARBA00022722"/>
    </source>
</evidence>
<feature type="domain" description="Reverse transcriptase" evidence="13">
    <location>
        <begin position="644"/>
        <end position="823"/>
    </location>
</feature>
<keyword evidence="10" id="KW-0863">Zinc-finger</keyword>
<dbReference type="GO" id="GO:0003964">
    <property type="term" value="F:RNA-directed DNA polymerase activity"/>
    <property type="evidence" value="ECO:0007669"/>
    <property type="project" value="UniProtKB-KW"/>
</dbReference>
<feature type="region of interest" description="Disordered" evidence="11">
    <location>
        <begin position="23"/>
        <end position="104"/>
    </location>
</feature>
<dbReference type="PANTHER" id="PTHR37984">
    <property type="entry name" value="PROTEIN CBG26694"/>
    <property type="match status" value="1"/>
</dbReference>
<dbReference type="CDD" id="cd09274">
    <property type="entry name" value="RNase_HI_RT_Ty3"/>
    <property type="match status" value="1"/>
</dbReference>
<dbReference type="InterPro" id="IPR012337">
    <property type="entry name" value="RNaseH-like_sf"/>
</dbReference>
<evidence type="ECO:0000256" key="7">
    <source>
        <dbReference type="ARBA" id="ARBA00022801"/>
    </source>
</evidence>
<evidence type="ECO:0000256" key="11">
    <source>
        <dbReference type="SAM" id="MobiDB-lite"/>
    </source>
</evidence>
<feature type="region of interest" description="Disordered" evidence="11">
    <location>
        <begin position="283"/>
        <end position="317"/>
    </location>
</feature>
<keyword evidence="4" id="KW-0548">Nucleotidyltransferase</keyword>
<keyword evidence="16" id="KW-1185">Reference proteome</keyword>
<dbReference type="InterPro" id="IPR050951">
    <property type="entry name" value="Retrovirus_Pol_polyprotein"/>
</dbReference>
<dbReference type="FunFam" id="3.10.10.10:FF:000007">
    <property type="entry name" value="Retrovirus-related Pol polyprotein from transposon 17.6-like Protein"/>
    <property type="match status" value="1"/>
</dbReference>
<dbReference type="Gene3D" id="3.30.70.270">
    <property type="match status" value="2"/>
</dbReference>
<dbReference type="PROSITE" id="PS50994">
    <property type="entry name" value="INTEGRASE"/>
    <property type="match status" value="1"/>
</dbReference>
<keyword evidence="7" id="KW-0378">Hydrolase</keyword>
<dbReference type="Pfam" id="PF00665">
    <property type="entry name" value="rve"/>
    <property type="match status" value="1"/>
</dbReference>
<feature type="compositionally biased region" description="Polar residues" evidence="11">
    <location>
        <begin position="303"/>
        <end position="317"/>
    </location>
</feature>
<comment type="caution">
    <text evidence="15">The sequence shown here is derived from an EMBL/GenBank/DDBJ whole genome shotgun (WGS) entry which is preliminary data.</text>
</comment>
<dbReference type="Pfam" id="PF17917">
    <property type="entry name" value="RT_RNaseH"/>
    <property type="match status" value="1"/>
</dbReference>
<evidence type="ECO:0000313" key="16">
    <source>
        <dbReference type="Proteomes" id="UP000242877"/>
    </source>
</evidence>
<keyword evidence="3" id="KW-0808">Transferase</keyword>
<name>A0A168BCY0_9EURO</name>